<protein>
    <recommendedName>
        <fullName evidence="3">pectinesterase</fullName>
        <ecNumber evidence="3">3.1.1.11</ecNumber>
    </recommendedName>
    <alternativeName>
        <fullName evidence="6">Pectin methylesterase A</fullName>
    </alternativeName>
</protein>
<dbReference type="GO" id="GO:0030599">
    <property type="term" value="F:pectinesterase activity"/>
    <property type="evidence" value="ECO:0007669"/>
    <property type="project" value="UniProtKB-EC"/>
</dbReference>
<evidence type="ECO:0000256" key="2">
    <source>
        <dbReference type="ARBA" id="ARBA00008891"/>
    </source>
</evidence>
<proteinExistence type="inferred from homology"/>
<evidence type="ECO:0000256" key="5">
    <source>
        <dbReference type="ARBA" id="ARBA00023085"/>
    </source>
</evidence>
<dbReference type="AlphaFoldDB" id="A0A1X0RKT9"/>
<dbReference type="InterPro" id="IPR000070">
    <property type="entry name" value="Pectinesterase_cat"/>
</dbReference>
<evidence type="ECO:0000313" key="8">
    <source>
        <dbReference type="EMBL" id="ORE12584.1"/>
    </source>
</evidence>
<dbReference type="PANTHER" id="PTHR31321">
    <property type="entry name" value="ACYL-COA THIOESTER HYDROLASE YBHC-RELATED"/>
    <property type="match status" value="1"/>
</dbReference>
<dbReference type="InterPro" id="IPR012334">
    <property type="entry name" value="Pectin_lyas_fold"/>
</dbReference>
<dbReference type="VEuPathDB" id="FungiDB:BCV72DRAFT_322747"/>
<evidence type="ECO:0000256" key="3">
    <source>
        <dbReference type="ARBA" id="ARBA00013229"/>
    </source>
</evidence>
<comment type="similarity">
    <text evidence="2">Belongs to the pectinesterase family.</text>
</comment>
<evidence type="ECO:0000256" key="1">
    <source>
        <dbReference type="ARBA" id="ARBA00005184"/>
    </source>
</evidence>
<dbReference type="EMBL" id="KV921637">
    <property type="protein sequence ID" value="ORE12584.1"/>
    <property type="molecule type" value="Genomic_DNA"/>
</dbReference>
<dbReference type="OMA" id="WNSKRAP"/>
<evidence type="ECO:0000313" key="9">
    <source>
        <dbReference type="Proteomes" id="UP000242381"/>
    </source>
</evidence>
<dbReference type="SUPFAM" id="SSF51126">
    <property type="entry name" value="Pectin lyase-like"/>
    <property type="match status" value="1"/>
</dbReference>
<accession>A0A1X0RKT9</accession>
<reference evidence="8 9" key="1">
    <citation type="journal article" date="2016" name="Proc. Natl. Acad. Sci. U.S.A.">
        <title>Lipid metabolic changes in an early divergent fungus govern the establishment of a mutualistic symbiosis with endobacteria.</title>
        <authorList>
            <person name="Lastovetsky O.A."/>
            <person name="Gaspar M.L."/>
            <person name="Mondo S.J."/>
            <person name="LaButti K.M."/>
            <person name="Sandor L."/>
            <person name="Grigoriev I.V."/>
            <person name="Henry S.A."/>
            <person name="Pawlowska T.E."/>
        </authorList>
    </citation>
    <scope>NUCLEOTIDE SEQUENCE [LARGE SCALE GENOMIC DNA]</scope>
    <source>
        <strain evidence="8 9">ATCC 11559</strain>
    </source>
</reference>
<dbReference type="Gene3D" id="2.160.20.10">
    <property type="entry name" value="Single-stranded right-handed beta-helix, Pectin lyase-like"/>
    <property type="match status" value="1"/>
</dbReference>
<dbReference type="PANTHER" id="PTHR31321:SF57">
    <property type="entry name" value="PECTINESTERASE 53-RELATED"/>
    <property type="match status" value="1"/>
</dbReference>
<evidence type="ECO:0000256" key="4">
    <source>
        <dbReference type="ARBA" id="ARBA00022801"/>
    </source>
</evidence>
<comment type="pathway">
    <text evidence="1">Glycan metabolism; pectin degradation; 2-dehydro-3-deoxy-D-gluconate from pectin: step 1/5.</text>
</comment>
<keyword evidence="5" id="KW-0063">Aspartyl esterase</keyword>
<name>A0A1X0RKT9_RHIZD</name>
<organism evidence="8 9">
    <name type="scientific">Rhizopus microsporus</name>
    <dbReference type="NCBI Taxonomy" id="58291"/>
    <lineage>
        <taxon>Eukaryota</taxon>
        <taxon>Fungi</taxon>
        <taxon>Fungi incertae sedis</taxon>
        <taxon>Mucoromycota</taxon>
        <taxon>Mucoromycotina</taxon>
        <taxon>Mucoromycetes</taxon>
        <taxon>Mucorales</taxon>
        <taxon>Mucorineae</taxon>
        <taxon>Rhizopodaceae</taxon>
        <taxon>Rhizopus</taxon>
    </lineage>
</organism>
<dbReference type="EC" id="3.1.1.11" evidence="3"/>
<dbReference type="GO" id="GO:0042545">
    <property type="term" value="P:cell wall modification"/>
    <property type="evidence" value="ECO:0007669"/>
    <property type="project" value="InterPro"/>
</dbReference>
<feature type="domain" description="Pectinesterase catalytic" evidence="7">
    <location>
        <begin position="1"/>
        <end position="68"/>
    </location>
</feature>
<dbReference type="Proteomes" id="UP000242381">
    <property type="component" value="Unassembled WGS sequence"/>
</dbReference>
<keyword evidence="4" id="KW-0378">Hydrolase</keyword>
<dbReference type="InterPro" id="IPR011050">
    <property type="entry name" value="Pectin_lyase_fold/virulence"/>
</dbReference>
<dbReference type="Pfam" id="PF01095">
    <property type="entry name" value="Pectinesterase"/>
    <property type="match status" value="1"/>
</dbReference>
<dbReference type="GO" id="GO:0045490">
    <property type="term" value="P:pectin catabolic process"/>
    <property type="evidence" value="ECO:0007669"/>
    <property type="project" value="UniProtKB-UniPathway"/>
</dbReference>
<dbReference type="UniPathway" id="UPA00545">
    <property type="reaction ID" value="UER00823"/>
</dbReference>
<gene>
    <name evidence="8" type="ORF">BCV71DRAFT_230290</name>
</gene>
<sequence length="75" mass="8411">MNSDIGNHIKPAGWSGWSDANPNTANVVYGEYKSFGARPWTNARARFAKNLSDSQVAQYSAKKIFNGDVTWFKNR</sequence>
<evidence type="ECO:0000256" key="6">
    <source>
        <dbReference type="ARBA" id="ARBA00042203"/>
    </source>
</evidence>
<evidence type="ECO:0000259" key="7">
    <source>
        <dbReference type="Pfam" id="PF01095"/>
    </source>
</evidence>